<dbReference type="HOGENOM" id="CLU_1903772_0_0_6"/>
<evidence type="ECO:0000313" key="2">
    <source>
        <dbReference type="EMBL" id="ABC32708.1"/>
    </source>
</evidence>
<dbReference type="Proteomes" id="UP000000238">
    <property type="component" value="Chromosome"/>
</dbReference>
<proteinExistence type="predicted"/>
<dbReference type="EMBL" id="CP000155">
    <property type="protein sequence ID" value="ABC32708.1"/>
    <property type="molecule type" value="Genomic_DNA"/>
</dbReference>
<accession>Q2S9G6</accession>
<dbReference type="Pfam" id="PF13640">
    <property type="entry name" value="2OG-FeII_Oxy_3"/>
    <property type="match status" value="1"/>
</dbReference>
<dbReference type="KEGG" id="hch:HCH_06059"/>
<name>Q2S9G6_HAHCH</name>
<dbReference type="AlphaFoldDB" id="Q2S9G6"/>
<evidence type="ECO:0000313" key="3">
    <source>
        <dbReference type="Proteomes" id="UP000000238"/>
    </source>
</evidence>
<dbReference type="eggNOG" id="COG3751">
    <property type="taxonomic scope" value="Bacteria"/>
</dbReference>
<keyword evidence="3" id="KW-1185">Reference proteome</keyword>
<protein>
    <recommendedName>
        <fullName evidence="1">Prolyl 4-hydroxylase alpha subunit Fe(2+) 2OG dioxygenase domain-containing protein</fullName>
    </recommendedName>
</protein>
<evidence type="ECO:0000259" key="1">
    <source>
        <dbReference type="Pfam" id="PF13640"/>
    </source>
</evidence>
<sequence length="133" mass="15199">MSPASLTYMRFQQRPVQRLFAGYAASLTPDPPHEMLCQDMLLTALREQQYLRPHTDKGTGVKRHVCIVFYLSPDWREEDEGGLKIETPPGETIILSALFNRCIIFKPNLLHSVTPFARSAAGKVRYSQTIWYA</sequence>
<dbReference type="Gene3D" id="2.60.120.620">
    <property type="entry name" value="q2cbj1_9rhob like domain"/>
    <property type="match status" value="1"/>
</dbReference>
<gene>
    <name evidence="2" type="ordered locus">HCH_06059</name>
</gene>
<feature type="domain" description="Prolyl 4-hydroxylase alpha subunit Fe(2+) 2OG dioxygenase" evidence="1">
    <location>
        <begin position="46"/>
        <end position="132"/>
    </location>
</feature>
<dbReference type="InterPro" id="IPR044862">
    <property type="entry name" value="Pro_4_hyd_alph_FE2OG_OXY"/>
</dbReference>
<dbReference type="STRING" id="349521.HCH_06059"/>
<reference evidence="2 3" key="1">
    <citation type="journal article" date="2005" name="Nucleic Acids Res.">
        <title>Genomic blueprint of Hahella chejuensis, a marine microbe producing an algicidal agent.</title>
        <authorList>
            <person name="Jeong H."/>
            <person name="Yim J.H."/>
            <person name="Lee C."/>
            <person name="Choi S.-H."/>
            <person name="Park Y.K."/>
            <person name="Yoon S.H."/>
            <person name="Hur C.-G."/>
            <person name="Kang H.-Y."/>
            <person name="Kim D."/>
            <person name="Lee H.H."/>
            <person name="Park K.H."/>
            <person name="Park S.-H."/>
            <person name="Park H.-S."/>
            <person name="Lee H.K."/>
            <person name="Oh T.K."/>
            <person name="Kim J.F."/>
        </authorList>
    </citation>
    <scope>NUCLEOTIDE SEQUENCE [LARGE SCALE GENOMIC DNA]</scope>
    <source>
        <strain evidence="2 3">KCTC 2396</strain>
    </source>
</reference>
<organism evidence="2 3">
    <name type="scientific">Hahella chejuensis (strain KCTC 2396)</name>
    <dbReference type="NCBI Taxonomy" id="349521"/>
    <lineage>
        <taxon>Bacteria</taxon>
        <taxon>Pseudomonadati</taxon>
        <taxon>Pseudomonadota</taxon>
        <taxon>Gammaproteobacteria</taxon>
        <taxon>Oceanospirillales</taxon>
        <taxon>Hahellaceae</taxon>
        <taxon>Hahella</taxon>
    </lineage>
</organism>